<keyword evidence="4 7" id="KW-0812">Transmembrane</keyword>
<feature type="transmembrane region" description="Helical" evidence="7">
    <location>
        <begin position="107"/>
        <end position="127"/>
    </location>
</feature>
<evidence type="ECO:0000256" key="3">
    <source>
        <dbReference type="ARBA" id="ARBA00022475"/>
    </source>
</evidence>
<keyword evidence="6 7" id="KW-0472">Membrane</keyword>
<accession>A0ABP8MKV8</accession>
<feature type="transmembrane region" description="Helical" evidence="7">
    <location>
        <begin position="6"/>
        <end position="22"/>
    </location>
</feature>
<keyword evidence="5 7" id="KW-1133">Transmembrane helix</keyword>
<evidence type="ECO:0000256" key="4">
    <source>
        <dbReference type="ARBA" id="ARBA00022692"/>
    </source>
</evidence>
<reference evidence="10" key="1">
    <citation type="journal article" date="2019" name="Int. J. Syst. Evol. Microbiol.">
        <title>The Global Catalogue of Microorganisms (GCM) 10K type strain sequencing project: providing services to taxonomists for standard genome sequencing and annotation.</title>
        <authorList>
            <consortium name="The Broad Institute Genomics Platform"/>
            <consortium name="The Broad Institute Genome Sequencing Center for Infectious Disease"/>
            <person name="Wu L."/>
            <person name="Ma J."/>
        </authorList>
    </citation>
    <scope>NUCLEOTIDE SEQUENCE [LARGE SCALE GENOMIC DNA]</scope>
    <source>
        <strain evidence="10">JCM 31921</strain>
    </source>
</reference>
<dbReference type="EMBL" id="BAABEZ010000004">
    <property type="protein sequence ID" value="GAA4451141.1"/>
    <property type="molecule type" value="Genomic_DNA"/>
</dbReference>
<comment type="similarity">
    <text evidence="2">Belongs to the MgtC/SapB family.</text>
</comment>
<evidence type="ECO:0000256" key="6">
    <source>
        <dbReference type="ARBA" id="ARBA00023136"/>
    </source>
</evidence>
<feature type="transmembrane region" description="Helical" evidence="7">
    <location>
        <begin position="59"/>
        <end position="76"/>
    </location>
</feature>
<evidence type="ECO:0000313" key="9">
    <source>
        <dbReference type="EMBL" id="GAA4451141.1"/>
    </source>
</evidence>
<dbReference type="Proteomes" id="UP001501410">
    <property type="component" value="Unassembled WGS sequence"/>
</dbReference>
<dbReference type="RefSeq" id="WP_344822984.1">
    <property type="nucleotide sequence ID" value="NZ_BAABEZ010000004.1"/>
</dbReference>
<protein>
    <recommendedName>
        <fullName evidence="8">MgtC/SapB/SrpB/YhiD N-terminal domain-containing protein</fullName>
    </recommendedName>
</protein>
<gene>
    <name evidence="9" type="ORF">GCM10023092_08310</name>
</gene>
<dbReference type="PRINTS" id="PR01837">
    <property type="entry name" value="MGTCSAPBPROT"/>
</dbReference>
<comment type="subcellular location">
    <subcellularLocation>
        <location evidence="1">Cell membrane</location>
        <topology evidence="1">Multi-pass membrane protein</topology>
    </subcellularLocation>
</comment>
<dbReference type="PANTHER" id="PTHR33778">
    <property type="entry name" value="PROTEIN MGTC"/>
    <property type="match status" value="1"/>
</dbReference>
<dbReference type="PANTHER" id="PTHR33778:SF1">
    <property type="entry name" value="MAGNESIUM TRANSPORTER YHID-RELATED"/>
    <property type="match status" value="1"/>
</dbReference>
<dbReference type="InterPro" id="IPR049177">
    <property type="entry name" value="MgtC_SapB_SrpB_YhiD_N"/>
</dbReference>
<evidence type="ECO:0000256" key="5">
    <source>
        <dbReference type="ARBA" id="ARBA00022989"/>
    </source>
</evidence>
<proteinExistence type="inferred from homology"/>
<feature type="transmembrane region" description="Helical" evidence="7">
    <location>
        <begin position="83"/>
        <end position="101"/>
    </location>
</feature>
<dbReference type="InterPro" id="IPR003416">
    <property type="entry name" value="MgtC/SapB/SrpB/YhiD_fam"/>
</dbReference>
<feature type="domain" description="MgtC/SapB/SrpB/YhiD N-terminal" evidence="8">
    <location>
        <begin position="8"/>
        <end position="129"/>
    </location>
</feature>
<feature type="transmembrane region" description="Helical" evidence="7">
    <location>
        <begin position="34"/>
        <end position="53"/>
    </location>
</feature>
<sequence>MNEELFRLLLALIAGILLGIEREYQNKFAGIRTITLISVGSALFTMLSIHIGAPENPDRIASNILTGIGFIGAGVIFKNDINLNGLTTAATIWVAAAMGMAMGSGHFVLGFATLAIALTALIFLKLIQNKLNSLHQVRVYKFSFQVDKLQLSELEAEFRDHGISFRKLKEFRSVNNSICVYELSGRVAILEKLNEKLMSQNLIDSFNY</sequence>
<dbReference type="Pfam" id="PF02308">
    <property type="entry name" value="MgtC"/>
    <property type="match status" value="1"/>
</dbReference>
<organism evidence="9 10">
    <name type="scientific">Rurimicrobium arvi</name>
    <dbReference type="NCBI Taxonomy" id="2049916"/>
    <lineage>
        <taxon>Bacteria</taxon>
        <taxon>Pseudomonadati</taxon>
        <taxon>Bacteroidota</taxon>
        <taxon>Chitinophagia</taxon>
        <taxon>Chitinophagales</taxon>
        <taxon>Chitinophagaceae</taxon>
        <taxon>Rurimicrobium</taxon>
    </lineage>
</organism>
<evidence type="ECO:0000259" key="8">
    <source>
        <dbReference type="Pfam" id="PF02308"/>
    </source>
</evidence>
<keyword evidence="10" id="KW-1185">Reference proteome</keyword>
<name>A0ABP8MKV8_9BACT</name>
<keyword evidence="3" id="KW-1003">Cell membrane</keyword>
<evidence type="ECO:0000256" key="1">
    <source>
        <dbReference type="ARBA" id="ARBA00004651"/>
    </source>
</evidence>
<comment type="caution">
    <text evidence="9">The sequence shown here is derived from an EMBL/GenBank/DDBJ whole genome shotgun (WGS) entry which is preliminary data.</text>
</comment>
<evidence type="ECO:0000256" key="7">
    <source>
        <dbReference type="SAM" id="Phobius"/>
    </source>
</evidence>
<evidence type="ECO:0000313" key="10">
    <source>
        <dbReference type="Proteomes" id="UP001501410"/>
    </source>
</evidence>
<evidence type="ECO:0000256" key="2">
    <source>
        <dbReference type="ARBA" id="ARBA00009298"/>
    </source>
</evidence>